<gene>
    <name evidence="1" type="ORF">ACFSDE_06665</name>
</gene>
<sequence>MGCGAVVGGRSIEGIDLTKEAVIQGTVTRGGEPVGSAYVRLLDATGEFTAEVPTDDAGQFRFFAGEGRWTLRTLAPKADPRDDAVTAQRGSVAEVDVLI</sequence>
<dbReference type="Gene3D" id="2.60.40.1120">
    <property type="entry name" value="Carboxypeptidase-like, regulatory domain"/>
    <property type="match status" value="1"/>
</dbReference>
<dbReference type="EMBL" id="JBHUGD010000003">
    <property type="protein sequence ID" value="MFD1946469.1"/>
    <property type="molecule type" value="Genomic_DNA"/>
</dbReference>
<name>A0ABW4TII4_9ACTN</name>
<organism evidence="1 2">
    <name type="scientific">Nocardioides aestuarii</name>
    <dbReference type="NCBI Taxonomy" id="252231"/>
    <lineage>
        <taxon>Bacteria</taxon>
        <taxon>Bacillati</taxon>
        <taxon>Actinomycetota</taxon>
        <taxon>Actinomycetes</taxon>
        <taxon>Propionibacteriales</taxon>
        <taxon>Nocardioidaceae</taxon>
        <taxon>Nocardioides</taxon>
    </lineage>
</organism>
<evidence type="ECO:0000313" key="1">
    <source>
        <dbReference type="EMBL" id="MFD1946469.1"/>
    </source>
</evidence>
<reference evidence="2" key="1">
    <citation type="journal article" date="2019" name="Int. J. Syst. Evol. Microbiol.">
        <title>The Global Catalogue of Microorganisms (GCM) 10K type strain sequencing project: providing services to taxonomists for standard genome sequencing and annotation.</title>
        <authorList>
            <consortium name="The Broad Institute Genomics Platform"/>
            <consortium name="The Broad Institute Genome Sequencing Center for Infectious Disease"/>
            <person name="Wu L."/>
            <person name="Ma J."/>
        </authorList>
    </citation>
    <scope>NUCLEOTIDE SEQUENCE [LARGE SCALE GENOMIC DNA]</scope>
    <source>
        <strain evidence="2">CGMCC 1.12477</strain>
    </source>
</reference>
<comment type="caution">
    <text evidence="1">The sequence shown here is derived from an EMBL/GenBank/DDBJ whole genome shotgun (WGS) entry which is preliminary data.</text>
</comment>
<dbReference type="Proteomes" id="UP001597351">
    <property type="component" value="Unassembled WGS sequence"/>
</dbReference>
<dbReference type="Pfam" id="PF07210">
    <property type="entry name" value="DUF1416"/>
    <property type="match status" value="1"/>
</dbReference>
<proteinExistence type="predicted"/>
<dbReference type="SUPFAM" id="SSF49478">
    <property type="entry name" value="Cna protein B-type domain"/>
    <property type="match status" value="1"/>
</dbReference>
<keyword evidence="2" id="KW-1185">Reference proteome</keyword>
<dbReference type="RefSeq" id="WP_343916648.1">
    <property type="nucleotide sequence ID" value="NZ_BAAAJT010000002.1"/>
</dbReference>
<accession>A0ABW4TII4</accession>
<protein>
    <submittedName>
        <fullName evidence="1">DUF1416 domain-containing protein</fullName>
    </submittedName>
</protein>
<dbReference type="InterPro" id="IPR010814">
    <property type="entry name" value="DUF1416"/>
</dbReference>
<evidence type="ECO:0000313" key="2">
    <source>
        <dbReference type="Proteomes" id="UP001597351"/>
    </source>
</evidence>